<organism evidence="3 4">
    <name type="scientific">Desulfosporosinus metallidurans</name>
    <dbReference type="NCBI Taxonomy" id="1888891"/>
    <lineage>
        <taxon>Bacteria</taxon>
        <taxon>Bacillati</taxon>
        <taxon>Bacillota</taxon>
        <taxon>Clostridia</taxon>
        <taxon>Eubacteriales</taxon>
        <taxon>Desulfitobacteriaceae</taxon>
        <taxon>Desulfosporosinus</taxon>
    </lineage>
</organism>
<dbReference type="Pfam" id="PF00300">
    <property type="entry name" value="His_Phos_1"/>
    <property type="match status" value="1"/>
</dbReference>
<dbReference type="PANTHER" id="PTHR48100:SF10">
    <property type="entry name" value="2-CARBOXY-D-ARABINITOL-1-PHOSPHATASE-RELATED"/>
    <property type="match status" value="1"/>
</dbReference>
<evidence type="ECO:0000313" key="3">
    <source>
        <dbReference type="EMBL" id="OLN29311.1"/>
    </source>
</evidence>
<dbReference type="InterPro" id="IPR001345">
    <property type="entry name" value="PG/BPGM_mutase_AS"/>
</dbReference>
<dbReference type="CDD" id="cd07067">
    <property type="entry name" value="HP_PGM_like"/>
    <property type="match status" value="1"/>
</dbReference>
<dbReference type="InterPro" id="IPR050275">
    <property type="entry name" value="PGM_Phosphatase"/>
</dbReference>
<evidence type="ECO:0000256" key="1">
    <source>
        <dbReference type="PIRSR" id="PIRSR613078-1"/>
    </source>
</evidence>
<dbReference type="SMART" id="SM00855">
    <property type="entry name" value="PGAM"/>
    <property type="match status" value="1"/>
</dbReference>
<dbReference type="RefSeq" id="WP_207649642.1">
    <property type="nucleotide sequence ID" value="NZ_MLBF01000034.1"/>
</dbReference>
<dbReference type="AlphaFoldDB" id="A0A1Q8QPN5"/>
<dbReference type="GO" id="GO:0016791">
    <property type="term" value="F:phosphatase activity"/>
    <property type="evidence" value="ECO:0007669"/>
    <property type="project" value="TreeGrafter"/>
</dbReference>
<name>A0A1Q8QPN5_9FIRM</name>
<feature type="binding site" evidence="2">
    <location>
        <begin position="18"/>
        <end position="25"/>
    </location>
    <ligand>
        <name>substrate</name>
    </ligand>
</feature>
<dbReference type="SUPFAM" id="SSF53254">
    <property type="entry name" value="Phosphoglycerate mutase-like"/>
    <property type="match status" value="1"/>
</dbReference>
<sequence length="222" mass="25398">MLNDSPKKSSMTRFILVRHGETIWNHEGRYQGQIDTPLSPVGLKQGKLVAEALKNVPMDAVYASPLSRSYDTAVMCANFHGLEVAKDDRLLEINHGKWEGLYAAEIEALYPDLLKRWRTTVVDVQMPEGERIEDVRKRAMEAFKELAEKHQGQTVLVVAHDAVNKAVLCDILEIEQSHFWQMKQDNTCINVFEYDQEKWRLVLMNSTVHLGFLFSGIEQKGL</sequence>
<dbReference type="Gene3D" id="3.40.50.1240">
    <property type="entry name" value="Phosphoglycerate mutase-like"/>
    <property type="match status" value="1"/>
</dbReference>
<feature type="active site" description="Tele-phosphohistidine intermediate" evidence="1">
    <location>
        <position position="19"/>
    </location>
</feature>
<comment type="caution">
    <text evidence="3">The sequence shown here is derived from an EMBL/GenBank/DDBJ whole genome shotgun (WGS) entry which is preliminary data.</text>
</comment>
<dbReference type="STRING" id="1888891.DSOL_3648"/>
<evidence type="ECO:0000313" key="4">
    <source>
        <dbReference type="Proteomes" id="UP000186102"/>
    </source>
</evidence>
<proteinExistence type="predicted"/>
<dbReference type="InterPro" id="IPR029033">
    <property type="entry name" value="His_PPase_superfam"/>
</dbReference>
<dbReference type="EMBL" id="MLBF01000034">
    <property type="protein sequence ID" value="OLN29311.1"/>
    <property type="molecule type" value="Genomic_DNA"/>
</dbReference>
<evidence type="ECO:0000256" key="2">
    <source>
        <dbReference type="PIRSR" id="PIRSR613078-2"/>
    </source>
</evidence>
<gene>
    <name evidence="3" type="ORF">DSOL_3648</name>
</gene>
<dbReference type="Proteomes" id="UP000186102">
    <property type="component" value="Unassembled WGS sequence"/>
</dbReference>
<feature type="active site" description="Proton donor/acceptor" evidence="1">
    <location>
        <position position="92"/>
    </location>
</feature>
<dbReference type="PROSITE" id="PS00175">
    <property type="entry name" value="PG_MUTASE"/>
    <property type="match status" value="1"/>
</dbReference>
<feature type="binding site" evidence="2">
    <location>
        <position position="68"/>
    </location>
    <ligand>
        <name>substrate</name>
    </ligand>
</feature>
<dbReference type="PANTHER" id="PTHR48100">
    <property type="entry name" value="BROAD-SPECIFICITY PHOSPHATASE YOR283W-RELATED"/>
    <property type="match status" value="1"/>
</dbReference>
<reference evidence="3 4" key="1">
    <citation type="submission" date="2016-09" db="EMBL/GenBank/DDBJ databases">
        <title>Complete genome of Desulfosporosinus sp. OL.</title>
        <authorList>
            <person name="Mardanov A."/>
            <person name="Beletsky A."/>
            <person name="Panova A."/>
            <person name="Karnachuk O."/>
            <person name="Ravin N."/>
        </authorList>
    </citation>
    <scope>NUCLEOTIDE SEQUENCE [LARGE SCALE GENOMIC DNA]</scope>
    <source>
        <strain evidence="3 4">OL</strain>
    </source>
</reference>
<keyword evidence="4" id="KW-1185">Reference proteome</keyword>
<accession>A0A1Q8QPN5</accession>
<protein>
    <submittedName>
        <fullName evidence="3">Phosphoglycerate mutase</fullName>
    </submittedName>
</protein>
<dbReference type="InterPro" id="IPR013078">
    <property type="entry name" value="His_Pase_superF_clade-1"/>
</dbReference>